<keyword evidence="2" id="KW-1185">Reference proteome</keyword>
<proteinExistence type="predicted"/>
<evidence type="ECO:0000313" key="2">
    <source>
        <dbReference type="Proteomes" id="UP001159427"/>
    </source>
</evidence>
<dbReference type="Proteomes" id="UP001159427">
    <property type="component" value="Unassembled WGS sequence"/>
</dbReference>
<gene>
    <name evidence="1" type="ORF">PEVE_00020838</name>
</gene>
<accession>A0ABN8SGH3</accession>
<protein>
    <submittedName>
        <fullName evidence="1">Uncharacterized protein</fullName>
    </submittedName>
</protein>
<evidence type="ECO:0000313" key="1">
    <source>
        <dbReference type="EMBL" id="CAH3190794.1"/>
    </source>
</evidence>
<reference evidence="1 2" key="1">
    <citation type="submission" date="2022-05" db="EMBL/GenBank/DDBJ databases">
        <authorList>
            <consortium name="Genoscope - CEA"/>
            <person name="William W."/>
        </authorList>
    </citation>
    <scope>NUCLEOTIDE SEQUENCE [LARGE SCALE GENOMIC DNA]</scope>
</reference>
<sequence>MVKRNIFIFSSTSTELFFVYLIPDQIGIEGKTGVPREKPLGANERTNNRLNPHYLNLGHIGGRSDCVRPSVSIVTGDSLRFTINV</sequence>
<organism evidence="1 2">
    <name type="scientific">Porites evermanni</name>
    <dbReference type="NCBI Taxonomy" id="104178"/>
    <lineage>
        <taxon>Eukaryota</taxon>
        <taxon>Metazoa</taxon>
        <taxon>Cnidaria</taxon>
        <taxon>Anthozoa</taxon>
        <taxon>Hexacorallia</taxon>
        <taxon>Scleractinia</taxon>
        <taxon>Fungiina</taxon>
        <taxon>Poritidae</taxon>
        <taxon>Porites</taxon>
    </lineage>
</organism>
<comment type="caution">
    <text evidence="1">The sequence shown here is derived from an EMBL/GenBank/DDBJ whole genome shotgun (WGS) entry which is preliminary data.</text>
</comment>
<dbReference type="EMBL" id="CALNXI010002796">
    <property type="protein sequence ID" value="CAH3190794.1"/>
    <property type="molecule type" value="Genomic_DNA"/>
</dbReference>
<name>A0ABN8SGH3_9CNID</name>